<dbReference type="EMBL" id="AGCK01000183">
    <property type="protein sequence ID" value="EHM48703.1"/>
    <property type="molecule type" value="Genomic_DNA"/>
</dbReference>
<evidence type="ECO:0000313" key="2">
    <source>
        <dbReference type="Proteomes" id="UP000004459"/>
    </source>
</evidence>
<dbReference type="AlphaFoldDB" id="G9YRQ8"/>
<reference evidence="1 2" key="1">
    <citation type="submission" date="2011-08" db="EMBL/GenBank/DDBJ databases">
        <authorList>
            <person name="Weinstock G."/>
            <person name="Sodergren E."/>
            <person name="Clifton S."/>
            <person name="Fulton L."/>
            <person name="Fulton B."/>
            <person name="Courtney L."/>
            <person name="Fronick C."/>
            <person name="Harrison M."/>
            <person name="Strong C."/>
            <person name="Farmer C."/>
            <person name="Delahaunty K."/>
            <person name="Markovic C."/>
            <person name="Hall O."/>
            <person name="Minx P."/>
            <person name="Tomlinson C."/>
            <person name="Mitreva M."/>
            <person name="Hou S."/>
            <person name="Chen J."/>
            <person name="Wollam A."/>
            <person name="Pepin K.H."/>
            <person name="Johnson M."/>
            <person name="Bhonagiri V."/>
            <person name="Zhang X."/>
            <person name="Suruliraj S."/>
            <person name="Warren W."/>
            <person name="Chinwalla A."/>
            <person name="Mardis E.R."/>
            <person name="Wilson R.K."/>
        </authorList>
    </citation>
    <scope>NUCLEOTIDE SEQUENCE [LARGE SCALE GENOMIC DNA]</scope>
    <source>
        <strain evidence="1 2">ATCC 29863</strain>
    </source>
</reference>
<accession>G9YRQ8</accession>
<gene>
    <name evidence="1" type="ORF">HMPREF0372_02219</name>
</gene>
<protein>
    <submittedName>
        <fullName evidence="1">Uncharacterized protein</fullName>
    </submittedName>
</protein>
<organism evidence="1 2">
    <name type="scientific">Flavonifractor plautii ATCC 29863</name>
    <dbReference type="NCBI Taxonomy" id="411475"/>
    <lineage>
        <taxon>Bacteria</taxon>
        <taxon>Bacillati</taxon>
        <taxon>Bacillota</taxon>
        <taxon>Clostridia</taxon>
        <taxon>Eubacteriales</taxon>
        <taxon>Oscillospiraceae</taxon>
        <taxon>Flavonifractor</taxon>
    </lineage>
</organism>
<name>G9YRQ8_FLAPL</name>
<sequence>MLTENPSKIAYMLIVINFRSFYKLHAISSDSKIKSFPFACKIQIIFCSKTPL</sequence>
<evidence type="ECO:0000313" key="1">
    <source>
        <dbReference type="EMBL" id="EHM48703.1"/>
    </source>
</evidence>
<dbReference type="HOGENOM" id="CLU_203082_0_0_9"/>
<proteinExistence type="predicted"/>
<comment type="caution">
    <text evidence="1">The sequence shown here is derived from an EMBL/GenBank/DDBJ whole genome shotgun (WGS) entry which is preliminary data.</text>
</comment>
<dbReference type="Proteomes" id="UP000004459">
    <property type="component" value="Unassembled WGS sequence"/>
</dbReference>